<dbReference type="InterPro" id="IPR036515">
    <property type="entry name" value="Transposase_17_sf"/>
</dbReference>
<proteinExistence type="predicted"/>
<dbReference type="GO" id="GO:0006313">
    <property type="term" value="P:DNA transposition"/>
    <property type="evidence" value="ECO:0007669"/>
    <property type="project" value="InterPro"/>
</dbReference>
<evidence type="ECO:0000259" key="1">
    <source>
        <dbReference type="SMART" id="SM01321"/>
    </source>
</evidence>
<dbReference type="SMART" id="SM01321">
    <property type="entry name" value="Y1_Tnp"/>
    <property type="match status" value="1"/>
</dbReference>
<name>A0A1F6EXN4_9BACT</name>
<accession>A0A1F6EXN4</accession>
<evidence type="ECO:0000313" key="2">
    <source>
        <dbReference type="EMBL" id="OGG78380.1"/>
    </source>
</evidence>
<dbReference type="Gene3D" id="3.30.70.1290">
    <property type="entry name" value="Transposase IS200-like"/>
    <property type="match status" value="1"/>
</dbReference>
<dbReference type="PANTHER" id="PTHR34322">
    <property type="entry name" value="TRANSPOSASE, Y1_TNP DOMAIN-CONTAINING"/>
    <property type="match status" value="1"/>
</dbReference>
<dbReference type="Pfam" id="PF01797">
    <property type="entry name" value="Y1_Tnp"/>
    <property type="match status" value="1"/>
</dbReference>
<dbReference type="PANTHER" id="PTHR34322:SF2">
    <property type="entry name" value="TRANSPOSASE IS200-LIKE DOMAIN-CONTAINING PROTEIN"/>
    <property type="match status" value="1"/>
</dbReference>
<dbReference type="EMBL" id="MFLW01000009">
    <property type="protein sequence ID" value="OGG78380.1"/>
    <property type="molecule type" value="Genomic_DNA"/>
</dbReference>
<comment type="caution">
    <text evidence="2">The sequence shown here is derived from an EMBL/GenBank/DDBJ whole genome shotgun (WGS) entry which is preliminary data.</text>
</comment>
<dbReference type="SUPFAM" id="SSF143422">
    <property type="entry name" value="Transposase IS200-like"/>
    <property type="match status" value="1"/>
</dbReference>
<protein>
    <recommendedName>
        <fullName evidence="1">Transposase IS200-like domain-containing protein</fullName>
    </recommendedName>
</protein>
<dbReference type="AlphaFoldDB" id="A0A1F6EXN4"/>
<gene>
    <name evidence="2" type="ORF">A3A36_00295</name>
</gene>
<reference evidence="2 3" key="1">
    <citation type="journal article" date="2016" name="Nat. Commun.">
        <title>Thousands of microbial genomes shed light on interconnected biogeochemical processes in an aquifer system.</title>
        <authorList>
            <person name="Anantharaman K."/>
            <person name="Brown C.T."/>
            <person name="Hug L.A."/>
            <person name="Sharon I."/>
            <person name="Castelle C.J."/>
            <person name="Probst A.J."/>
            <person name="Thomas B.C."/>
            <person name="Singh A."/>
            <person name="Wilkins M.J."/>
            <person name="Karaoz U."/>
            <person name="Brodie E.L."/>
            <person name="Williams K.H."/>
            <person name="Hubbard S.S."/>
            <person name="Banfield J.F."/>
        </authorList>
    </citation>
    <scope>NUCLEOTIDE SEQUENCE [LARGE SCALE GENOMIC DNA]</scope>
</reference>
<sequence>MRVEPFSVGSVIHVTKRGGRGIDIVRDFEDRIRFVRTLFLLNDTHSDPYWHRETAKLALFERPEHWPLREPLVHILAWTLLSNHFHLLFQEICEGGTAKFMQRIGGSMSLCFNLKYGEKGSLFQSAYHARAVSETSHMNYLVFYILIKNVLEMYPGGLVAAHDNFDRAWEWASQYQFSSFKDHISGMFSPLIDDSDGLLTGLLEKGDVSKQEMKELLALHMFSHGEEFKEISLEPW</sequence>
<feature type="domain" description="Transposase IS200-like" evidence="1">
    <location>
        <begin position="7"/>
        <end position="148"/>
    </location>
</feature>
<dbReference type="GO" id="GO:0003677">
    <property type="term" value="F:DNA binding"/>
    <property type="evidence" value="ECO:0007669"/>
    <property type="project" value="InterPro"/>
</dbReference>
<dbReference type="Proteomes" id="UP000178811">
    <property type="component" value="Unassembled WGS sequence"/>
</dbReference>
<dbReference type="GO" id="GO:0004803">
    <property type="term" value="F:transposase activity"/>
    <property type="evidence" value="ECO:0007669"/>
    <property type="project" value="InterPro"/>
</dbReference>
<dbReference type="InterPro" id="IPR002686">
    <property type="entry name" value="Transposase_17"/>
</dbReference>
<evidence type="ECO:0000313" key="3">
    <source>
        <dbReference type="Proteomes" id="UP000178811"/>
    </source>
</evidence>
<organism evidence="2 3">
    <name type="scientific">Candidatus Kaiserbacteria bacterium RIFCSPLOWO2_01_FULL_52_12b</name>
    <dbReference type="NCBI Taxonomy" id="1798509"/>
    <lineage>
        <taxon>Bacteria</taxon>
        <taxon>Candidatus Kaiseribacteriota</taxon>
    </lineage>
</organism>